<dbReference type="PANTHER" id="PTHR30405">
    <property type="entry name" value="TRANSPOSASE"/>
    <property type="match status" value="1"/>
</dbReference>
<feature type="domain" description="Cas12f1-like TNB" evidence="7">
    <location>
        <begin position="321"/>
        <end position="388"/>
    </location>
</feature>
<keyword evidence="9" id="KW-1185">Reference proteome</keyword>
<dbReference type="InterPro" id="IPR001959">
    <property type="entry name" value="Transposase"/>
</dbReference>
<dbReference type="NCBIfam" id="NF040570">
    <property type="entry name" value="guided_TnpB"/>
    <property type="match status" value="1"/>
</dbReference>
<reference evidence="8 9" key="1">
    <citation type="submission" date="2022-01" db="EMBL/GenBank/DDBJ databases">
        <title>Collection of gut derived symbiotic bacterial strains cultured from healthy donors.</title>
        <authorList>
            <person name="Lin H."/>
            <person name="Kohout C."/>
            <person name="Waligurski E."/>
            <person name="Pamer E.G."/>
        </authorList>
    </citation>
    <scope>NUCLEOTIDE SEQUENCE [LARGE SCALE GENOMIC DNA]</scope>
    <source>
        <strain evidence="8 9">DFI.3.7</strain>
    </source>
</reference>
<comment type="similarity">
    <text evidence="2">In the N-terminal section; belongs to the transposase 2 family.</text>
</comment>
<evidence type="ECO:0000259" key="7">
    <source>
        <dbReference type="Pfam" id="PF07282"/>
    </source>
</evidence>
<dbReference type="GO" id="GO:0004519">
    <property type="term" value="F:endonuclease activity"/>
    <property type="evidence" value="ECO:0007669"/>
    <property type="project" value="UniProtKB-KW"/>
</dbReference>
<keyword evidence="8" id="KW-0255">Endonuclease</keyword>
<evidence type="ECO:0000256" key="1">
    <source>
        <dbReference type="ARBA" id="ARBA00008761"/>
    </source>
</evidence>
<dbReference type="Pfam" id="PF07282">
    <property type="entry name" value="Cas12f1-like_TNB"/>
    <property type="match status" value="1"/>
</dbReference>
<evidence type="ECO:0000256" key="2">
    <source>
        <dbReference type="ARBA" id="ARBA00011044"/>
    </source>
</evidence>
<evidence type="ECO:0000256" key="5">
    <source>
        <dbReference type="ARBA" id="ARBA00023172"/>
    </source>
</evidence>
<dbReference type="RefSeq" id="WP_177695146.1">
    <property type="nucleotide sequence ID" value="NZ_JAKNJB010000017.1"/>
</dbReference>
<dbReference type="EMBL" id="JAKNJB010000017">
    <property type="protein sequence ID" value="MCG4527513.1"/>
    <property type="molecule type" value="Genomic_DNA"/>
</dbReference>
<dbReference type="Proteomes" id="UP001200313">
    <property type="component" value="Unassembled WGS sequence"/>
</dbReference>
<comment type="similarity">
    <text evidence="1">In the C-terminal section; belongs to the transposase 35 family.</text>
</comment>
<comment type="caution">
    <text evidence="8">The sequence shown here is derived from an EMBL/GenBank/DDBJ whole genome shotgun (WGS) entry which is preliminary data.</text>
</comment>
<keyword evidence="5" id="KW-0233">DNA recombination</keyword>
<evidence type="ECO:0000256" key="3">
    <source>
        <dbReference type="ARBA" id="ARBA00022578"/>
    </source>
</evidence>
<keyword evidence="3" id="KW-0815">Transposition</keyword>
<evidence type="ECO:0000313" key="9">
    <source>
        <dbReference type="Proteomes" id="UP001200313"/>
    </source>
</evidence>
<feature type="domain" description="Probable transposase IS891/IS1136/IS1341" evidence="6">
    <location>
        <begin position="204"/>
        <end position="297"/>
    </location>
</feature>
<dbReference type="InterPro" id="IPR051399">
    <property type="entry name" value="RNA-guided_DNA_endo/Transpos"/>
</dbReference>
<dbReference type="InterPro" id="IPR010095">
    <property type="entry name" value="Cas12f1-like_TNB"/>
</dbReference>
<dbReference type="PANTHER" id="PTHR30405:SF11">
    <property type="entry name" value="RNA-GUIDED DNA ENDONUCLEASE RV2885C-RELATED"/>
    <property type="match status" value="1"/>
</dbReference>
<keyword evidence="8" id="KW-0378">Hydrolase</keyword>
<dbReference type="NCBIfam" id="TIGR01766">
    <property type="entry name" value="IS200/IS605 family accessory protein TnpB-like domain"/>
    <property type="match status" value="1"/>
</dbReference>
<evidence type="ECO:0000313" key="8">
    <source>
        <dbReference type="EMBL" id="MCG4527513.1"/>
    </source>
</evidence>
<accession>A0ABS9M9Q8</accession>
<proteinExistence type="inferred from homology"/>
<keyword evidence="4" id="KW-0238">DNA-binding</keyword>
<protein>
    <submittedName>
        <fullName evidence="8">RNA-guided endonuclease TnpB family protein</fullName>
    </submittedName>
</protein>
<gene>
    <name evidence="8" type="ORF">L0P79_10530</name>
</gene>
<organism evidence="8 9">
    <name type="scientific">Intestinimonas massiliensis</name>
    <name type="common">ex Afouda et al. 2020</name>
    <dbReference type="NCBI Taxonomy" id="1673721"/>
    <lineage>
        <taxon>Bacteria</taxon>
        <taxon>Bacillati</taxon>
        <taxon>Bacillota</taxon>
        <taxon>Clostridia</taxon>
        <taxon>Eubacteriales</taxon>
        <taxon>Intestinimonas</taxon>
    </lineage>
</organism>
<name>A0ABS9M9Q8_9FIRM</name>
<sequence length="425" mass="48114">MPTIAITMKLHLRPSEEDALAFTAMSKAYMEACNFVSQYAFDNGSFLSTTKLHKALYQAIRSRFGLKAQLAASVFRTVVARYKAVREQLWQRPFRYKDENGEWQSIPRNLDWLQHPVQFHRPQADLVRNRDYSFAQKGTRISVNTLGKRAIMSYDKPECFAGFFDGSWSFGTGKLVNLLGEWYLHIPMTREVDDAAQAEIGSYTHIVGIDRGIRFLSVSYDEKGKTGFASGREIMAKRQSFADVRAELQSKGTKSAKRALKRISGRENRWMRDVNHRLTKALVSEYGAGTLFVIEDLTGISFAEGNQRDSKGNRELHSWSFYQYEQFLSYKAQLVGAEVLKVSPKYTSQRCPKCGRILKSNRHRETHEYVCDACGYRTNDDRAGAMNIQYLGQLYAAGDPEPKFALQEPAPAAVIAADPGKAKSA</sequence>
<evidence type="ECO:0000256" key="4">
    <source>
        <dbReference type="ARBA" id="ARBA00023125"/>
    </source>
</evidence>
<keyword evidence="8" id="KW-0540">Nuclease</keyword>
<dbReference type="Pfam" id="PF01385">
    <property type="entry name" value="OrfB_IS605"/>
    <property type="match status" value="1"/>
</dbReference>
<evidence type="ECO:0000259" key="6">
    <source>
        <dbReference type="Pfam" id="PF01385"/>
    </source>
</evidence>